<feature type="transmembrane region" description="Helical" evidence="3">
    <location>
        <begin position="94"/>
        <end position="112"/>
    </location>
</feature>
<keyword evidence="6" id="KW-1185">Reference proteome</keyword>
<dbReference type="NCBIfam" id="NF045690">
    <property type="entry name" value="BCarotKetCrtW"/>
    <property type="match status" value="1"/>
</dbReference>
<dbReference type="EMBL" id="JAMPLM010000001">
    <property type="protein sequence ID" value="MEP1056873.1"/>
    <property type="molecule type" value="Genomic_DNA"/>
</dbReference>
<feature type="transmembrane region" description="Helical" evidence="3">
    <location>
        <begin position="30"/>
        <end position="50"/>
    </location>
</feature>
<evidence type="ECO:0000313" key="5">
    <source>
        <dbReference type="EMBL" id="MEP1056873.1"/>
    </source>
</evidence>
<evidence type="ECO:0000256" key="2">
    <source>
        <dbReference type="ARBA" id="ARBA00008749"/>
    </source>
</evidence>
<feature type="domain" description="Fatty acid desaturase" evidence="4">
    <location>
        <begin position="147"/>
        <end position="252"/>
    </location>
</feature>
<gene>
    <name evidence="5" type="ORF">NDI38_00385</name>
</gene>
<dbReference type="Pfam" id="PF00487">
    <property type="entry name" value="FA_desaturase"/>
    <property type="match status" value="1"/>
</dbReference>
<dbReference type="InterPro" id="IPR054681">
    <property type="entry name" value="CrtW-like"/>
</dbReference>
<feature type="transmembrane region" description="Helical" evidence="3">
    <location>
        <begin position="155"/>
        <end position="171"/>
    </location>
</feature>
<reference evidence="5 6" key="1">
    <citation type="submission" date="2022-04" db="EMBL/GenBank/DDBJ databases">
        <title>Positive selection, recombination, and allopatry shape intraspecific diversity of widespread and dominant cyanobacteria.</title>
        <authorList>
            <person name="Wei J."/>
            <person name="Shu W."/>
            <person name="Hu C."/>
        </authorList>
    </citation>
    <scope>NUCLEOTIDE SEQUENCE [LARGE SCALE GENOMIC DNA]</scope>
    <source>
        <strain evidence="5 6">AS-A4</strain>
    </source>
</reference>
<protein>
    <submittedName>
        <fullName evidence="5">Fatty acid desaturase</fullName>
        <ecNumber evidence="5">1.14.19.-</ecNumber>
    </submittedName>
</protein>
<accession>A0ABV0KCB7</accession>
<dbReference type="InterPro" id="IPR005804">
    <property type="entry name" value="FA_desaturase_dom"/>
</dbReference>
<sequence length="256" mass="29755">MPNALPLKKHQLSTVPSPALPIAIAPSQRGLFVAGFIMTIWAGSLTLLLMSPQQHSFWTPFAVLWQTFLYAGLFVTAHDAMHGVVSPHPKINRFVGTLTLLLYGLFSYSQLFKTHWQHHHHPASEQDPDFHNGKYKNPFAWYVCFLQRYWSWGRFLGLIASFHAMHLLLHVPEANLVQFWIVPSILSSIQLFYFGTYLPHREPAGGYQNVFRTQSSYRPLWWSLLTCYHFGYHHEHHEYPHAAWWQLPAIVARRVD</sequence>
<organism evidence="5 6">
    <name type="scientific">Stenomitos frigidus AS-A4</name>
    <dbReference type="NCBI Taxonomy" id="2933935"/>
    <lineage>
        <taxon>Bacteria</taxon>
        <taxon>Bacillati</taxon>
        <taxon>Cyanobacteriota</taxon>
        <taxon>Cyanophyceae</taxon>
        <taxon>Leptolyngbyales</taxon>
        <taxon>Leptolyngbyaceae</taxon>
        <taxon>Stenomitos</taxon>
    </lineage>
</organism>
<keyword evidence="3" id="KW-1133">Transmembrane helix</keyword>
<comment type="cofactor">
    <cofactor evidence="1">
        <name>Fe(2+)</name>
        <dbReference type="ChEBI" id="CHEBI:29033"/>
    </cofactor>
</comment>
<name>A0ABV0KCB7_9CYAN</name>
<evidence type="ECO:0000313" key="6">
    <source>
        <dbReference type="Proteomes" id="UP001476950"/>
    </source>
</evidence>
<proteinExistence type="inferred from homology"/>
<feature type="transmembrane region" description="Helical" evidence="3">
    <location>
        <begin position="57"/>
        <end position="74"/>
    </location>
</feature>
<keyword evidence="3" id="KW-0472">Membrane</keyword>
<dbReference type="RefSeq" id="WP_190453252.1">
    <property type="nucleotide sequence ID" value="NZ_JAMPLM010000001.1"/>
</dbReference>
<dbReference type="Proteomes" id="UP001476950">
    <property type="component" value="Unassembled WGS sequence"/>
</dbReference>
<comment type="similarity">
    <text evidence="2">Belongs to the fatty acid desaturase type 2 family.</text>
</comment>
<feature type="transmembrane region" description="Helical" evidence="3">
    <location>
        <begin position="177"/>
        <end position="198"/>
    </location>
</feature>
<keyword evidence="5" id="KW-0560">Oxidoreductase</keyword>
<keyword evidence="3" id="KW-0812">Transmembrane</keyword>
<dbReference type="EC" id="1.14.19.-" evidence="5"/>
<evidence type="ECO:0000256" key="3">
    <source>
        <dbReference type="SAM" id="Phobius"/>
    </source>
</evidence>
<evidence type="ECO:0000259" key="4">
    <source>
        <dbReference type="Pfam" id="PF00487"/>
    </source>
</evidence>
<evidence type="ECO:0000256" key="1">
    <source>
        <dbReference type="ARBA" id="ARBA00001954"/>
    </source>
</evidence>
<comment type="caution">
    <text evidence="5">The sequence shown here is derived from an EMBL/GenBank/DDBJ whole genome shotgun (WGS) entry which is preliminary data.</text>
</comment>
<dbReference type="GO" id="GO:0016491">
    <property type="term" value="F:oxidoreductase activity"/>
    <property type="evidence" value="ECO:0007669"/>
    <property type="project" value="UniProtKB-KW"/>
</dbReference>